<dbReference type="InterPro" id="IPR006612">
    <property type="entry name" value="THAP_Znf"/>
</dbReference>
<feature type="binding site" evidence="11">
    <location>
        <position position="217"/>
    </location>
    <ligand>
        <name>Zn(2+)</name>
        <dbReference type="ChEBI" id="CHEBI:29105"/>
    </ligand>
</feature>
<keyword evidence="5 11" id="KW-0862">Zinc</keyword>
<dbReference type="SMART" id="SM00980">
    <property type="entry name" value="THAP"/>
    <property type="match status" value="1"/>
</dbReference>
<evidence type="ECO:0000313" key="16">
    <source>
        <dbReference type="Proteomes" id="UP001153292"/>
    </source>
</evidence>
<dbReference type="EMBL" id="OU963905">
    <property type="protein sequence ID" value="CAH2981541.1"/>
    <property type="molecule type" value="Genomic_DNA"/>
</dbReference>
<dbReference type="SMART" id="SM00868">
    <property type="entry name" value="zf-AD"/>
    <property type="match status" value="1"/>
</dbReference>
<evidence type="ECO:0000313" key="15">
    <source>
        <dbReference type="EMBL" id="CAH2981541.1"/>
    </source>
</evidence>
<evidence type="ECO:0000256" key="6">
    <source>
        <dbReference type="ARBA" id="ARBA00023125"/>
    </source>
</evidence>
<accession>A0ABN8L576</accession>
<evidence type="ECO:0000256" key="10">
    <source>
        <dbReference type="PROSITE-ProRule" id="PRU00309"/>
    </source>
</evidence>
<dbReference type="InterPro" id="IPR036236">
    <property type="entry name" value="Znf_C2H2_sf"/>
</dbReference>
<feature type="binding site" evidence="11">
    <location>
        <position position="175"/>
    </location>
    <ligand>
        <name>Zn(2+)</name>
        <dbReference type="ChEBI" id="CHEBI:29105"/>
    </ligand>
</feature>
<keyword evidence="4 9" id="KW-0863">Zinc-finger</keyword>
<dbReference type="PROSITE" id="PS50157">
    <property type="entry name" value="ZINC_FINGER_C2H2_2"/>
    <property type="match status" value="3"/>
</dbReference>
<dbReference type="PANTHER" id="PTHR24388">
    <property type="entry name" value="ZINC FINGER PROTEIN"/>
    <property type="match status" value="1"/>
</dbReference>
<dbReference type="InterPro" id="IPR050527">
    <property type="entry name" value="Snail/Krueppel_Znf"/>
</dbReference>
<feature type="domain" description="C2H2-type" evidence="12">
    <location>
        <begin position="453"/>
        <end position="476"/>
    </location>
</feature>
<dbReference type="PANTHER" id="PTHR24388:SF54">
    <property type="entry name" value="PROTEIN ESCARGOT"/>
    <property type="match status" value="1"/>
</dbReference>
<feature type="domain" description="C2H2-type" evidence="12">
    <location>
        <begin position="536"/>
        <end position="559"/>
    </location>
</feature>
<dbReference type="Gene3D" id="3.30.160.60">
    <property type="entry name" value="Classic Zinc Finger"/>
    <property type="match status" value="2"/>
</dbReference>
<dbReference type="InterPro" id="IPR013087">
    <property type="entry name" value="Znf_C2H2_type"/>
</dbReference>
<evidence type="ECO:0000256" key="7">
    <source>
        <dbReference type="ARBA" id="ARBA00023242"/>
    </source>
</evidence>
<proteinExistence type="inferred from homology"/>
<comment type="subcellular location">
    <subcellularLocation>
        <location evidence="1">Nucleus</location>
    </subcellularLocation>
</comment>
<dbReference type="SUPFAM" id="SSF57716">
    <property type="entry name" value="Glucocorticoid receptor-like (DNA-binding domain)"/>
    <property type="match status" value="2"/>
</dbReference>
<evidence type="ECO:0000256" key="11">
    <source>
        <dbReference type="PROSITE-ProRule" id="PRU01263"/>
    </source>
</evidence>
<evidence type="ECO:0000256" key="8">
    <source>
        <dbReference type="ARBA" id="ARBA00037948"/>
    </source>
</evidence>
<protein>
    <recommendedName>
        <fullName evidence="17">THAP-type domain-containing protein</fullName>
    </recommendedName>
</protein>
<keyword evidence="16" id="KW-1185">Reference proteome</keyword>
<keyword evidence="6 10" id="KW-0238">DNA-binding</keyword>
<evidence type="ECO:0008006" key="17">
    <source>
        <dbReference type="Google" id="ProtNLM"/>
    </source>
</evidence>
<feature type="domain" description="THAP-type" evidence="13">
    <location>
        <begin position="16"/>
        <end position="108"/>
    </location>
</feature>
<feature type="domain" description="ZAD" evidence="14">
    <location>
        <begin position="173"/>
        <end position="241"/>
    </location>
</feature>
<evidence type="ECO:0000259" key="14">
    <source>
        <dbReference type="PROSITE" id="PS51915"/>
    </source>
</evidence>
<reference evidence="15" key="1">
    <citation type="submission" date="2021-12" db="EMBL/GenBank/DDBJ databases">
        <authorList>
            <person name="King R."/>
        </authorList>
    </citation>
    <scope>NUCLEOTIDE SEQUENCE</scope>
</reference>
<dbReference type="PROSITE" id="PS50950">
    <property type="entry name" value="ZF_THAP"/>
    <property type="match status" value="1"/>
</dbReference>
<evidence type="ECO:0000256" key="2">
    <source>
        <dbReference type="ARBA" id="ARBA00022723"/>
    </source>
</evidence>
<evidence type="ECO:0000256" key="4">
    <source>
        <dbReference type="ARBA" id="ARBA00022771"/>
    </source>
</evidence>
<gene>
    <name evidence="15" type="ORF">CHILSU_LOCUS2075</name>
</gene>
<evidence type="ECO:0000256" key="1">
    <source>
        <dbReference type="ARBA" id="ARBA00004123"/>
    </source>
</evidence>
<evidence type="ECO:0000259" key="13">
    <source>
        <dbReference type="PROSITE" id="PS50950"/>
    </source>
</evidence>
<dbReference type="PROSITE" id="PS00028">
    <property type="entry name" value="ZINC_FINGER_C2H2_1"/>
    <property type="match status" value="4"/>
</dbReference>
<name>A0ABN8L576_CHISP</name>
<evidence type="ECO:0000256" key="5">
    <source>
        <dbReference type="ARBA" id="ARBA00022833"/>
    </source>
</evidence>
<feature type="binding site" evidence="11">
    <location>
        <position position="178"/>
    </location>
    <ligand>
        <name>Zn(2+)</name>
        <dbReference type="ChEBI" id="CHEBI:29105"/>
    </ligand>
</feature>
<sequence>MDYPSTSDDHNYTINIPKKSRVDSCFVPMCPSTSTKFPSKLFLTGPSDPKLRKKWFKAARRDGNYSPKTIIRCCEDHFDLENDVENWIKFKMCGGKLFLKKDVVPHIFECQNRMMPLKPRSLIMKRRKREILESIENSPDPSSECPLTTETHGSQNIEIFNDKATDETSDQLLLCRGCFATDVKMFDLESMDLKENFEEFVGKTKVEELPQYLCSYCAVSLVRFTQFRERCRRAEMLLQNLSDNNMLNPTLIKSIDRSYYKLNLNLSISKLVHIETDEIEIKLEDNDEEEDVKSDREESGMYENIVTNDKTLQTDEEISKCNPSVKYLQKDDVAGMDIDQSILYLQENEEGISNIGQQDVKEEIDNIGQYLNCIEENDPGISHTEQSEDDMDTKVKEKFLNGVNKINSTTKKKDIVNKYAKEFSMEVKVLTQEEQLQFVQARKSSSNYLNSKFRCNLCFKGFMSSAKFRSHFNCFHHPSVGELECSMCLARFYNKRKLRNHMVNHKYLFKCKICHFKTTRCFSAKSHHYQHSGLNHTCEYCGKSFKCSTTYLSHLRLIHRTGLNVWCRLCGDSFLSDLGLKTHRRLMHTNIEYQCLCCGLSFLNESSLLVHNNGQCVENCCAQCGESYPDEESLKLHFTDKHGKAKCALCNVEFKSRIALESHLENSSAKCRNVKSCV</sequence>
<evidence type="ECO:0000259" key="12">
    <source>
        <dbReference type="PROSITE" id="PS50157"/>
    </source>
</evidence>
<feature type="binding site" evidence="11">
    <location>
        <position position="214"/>
    </location>
    <ligand>
        <name>Zn(2+)</name>
        <dbReference type="ChEBI" id="CHEBI:29105"/>
    </ligand>
</feature>
<dbReference type="PROSITE" id="PS51915">
    <property type="entry name" value="ZAD"/>
    <property type="match status" value="1"/>
</dbReference>
<keyword evidence="3" id="KW-0677">Repeat</keyword>
<dbReference type="InterPro" id="IPR012934">
    <property type="entry name" value="Znf_AD"/>
</dbReference>
<evidence type="ECO:0000256" key="3">
    <source>
        <dbReference type="ARBA" id="ARBA00022737"/>
    </source>
</evidence>
<feature type="domain" description="C2H2-type" evidence="12">
    <location>
        <begin position="565"/>
        <end position="593"/>
    </location>
</feature>
<dbReference type="SUPFAM" id="SSF57667">
    <property type="entry name" value="beta-beta-alpha zinc fingers"/>
    <property type="match status" value="2"/>
</dbReference>
<dbReference type="Proteomes" id="UP001153292">
    <property type="component" value="Chromosome 12"/>
</dbReference>
<organism evidence="15 16">
    <name type="scientific">Chilo suppressalis</name>
    <name type="common">Asiatic rice borer moth</name>
    <dbReference type="NCBI Taxonomy" id="168631"/>
    <lineage>
        <taxon>Eukaryota</taxon>
        <taxon>Metazoa</taxon>
        <taxon>Ecdysozoa</taxon>
        <taxon>Arthropoda</taxon>
        <taxon>Hexapoda</taxon>
        <taxon>Insecta</taxon>
        <taxon>Pterygota</taxon>
        <taxon>Neoptera</taxon>
        <taxon>Endopterygota</taxon>
        <taxon>Lepidoptera</taxon>
        <taxon>Glossata</taxon>
        <taxon>Ditrysia</taxon>
        <taxon>Pyraloidea</taxon>
        <taxon>Crambidae</taxon>
        <taxon>Crambinae</taxon>
        <taxon>Chilo</taxon>
    </lineage>
</organism>
<keyword evidence="7" id="KW-0539">Nucleus</keyword>
<comment type="similarity">
    <text evidence="8">Belongs to the snail C2H2-type zinc-finger protein family.</text>
</comment>
<dbReference type="SMART" id="SM00355">
    <property type="entry name" value="ZnF_C2H2"/>
    <property type="match status" value="8"/>
</dbReference>
<evidence type="ECO:0000256" key="9">
    <source>
        <dbReference type="PROSITE-ProRule" id="PRU00042"/>
    </source>
</evidence>
<keyword evidence="2 11" id="KW-0479">Metal-binding</keyword>